<evidence type="ECO:0000256" key="2">
    <source>
        <dbReference type="ARBA" id="ARBA00022729"/>
    </source>
</evidence>
<dbReference type="CDD" id="cd01100">
    <property type="entry name" value="APPLE_Factor_XI_like"/>
    <property type="match status" value="1"/>
</dbReference>
<dbReference type="PROSITE" id="PS50948">
    <property type="entry name" value="PAN"/>
    <property type="match status" value="1"/>
</dbReference>
<gene>
    <name evidence="7" type="ORF">LAX5112_01077</name>
</gene>
<dbReference type="Pfam" id="PF07703">
    <property type="entry name" value="A2M_BRD"/>
    <property type="match status" value="1"/>
</dbReference>
<keyword evidence="2" id="KW-0732">Signal</keyword>
<dbReference type="InterPro" id="IPR011990">
    <property type="entry name" value="TPR-like_helical_dom_sf"/>
</dbReference>
<evidence type="ECO:0000259" key="6">
    <source>
        <dbReference type="PROSITE" id="PS50948"/>
    </source>
</evidence>
<dbReference type="InterPro" id="IPR011625">
    <property type="entry name" value="A2M_N_BRD"/>
</dbReference>
<dbReference type="InterPro" id="IPR003609">
    <property type="entry name" value="Pan_app"/>
</dbReference>
<dbReference type="Pfam" id="PF00207">
    <property type="entry name" value="A2M"/>
    <property type="match status" value="1"/>
</dbReference>
<feature type="transmembrane region" description="Helical" evidence="5">
    <location>
        <begin position="20"/>
        <end position="38"/>
    </location>
</feature>
<dbReference type="Pfam" id="PF14295">
    <property type="entry name" value="PAN_4"/>
    <property type="match status" value="1"/>
</dbReference>
<dbReference type="EMBL" id="CXWD01000004">
    <property type="protein sequence ID" value="CTQ66746.1"/>
    <property type="molecule type" value="Genomic_DNA"/>
</dbReference>
<dbReference type="Gene3D" id="3.50.4.10">
    <property type="entry name" value="Hepatocyte Growth Factor"/>
    <property type="match status" value="1"/>
</dbReference>
<dbReference type="Gene3D" id="1.25.40.10">
    <property type="entry name" value="Tetratricopeptide repeat domain"/>
    <property type="match status" value="1"/>
</dbReference>
<organism evidence="7 8">
    <name type="scientific">Roseibium alexandrii</name>
    <dbReference type="NCBI Taxonomy" id="388408"/>
    <lineage>
        <taxon>Bacteria</taxon>
        <taxon>Pseudomonadati</taxon>
        <taxon>Pseudomonadota</taxon>
        <taxon>Alphaproteobacteria</taxon>
        <taxon>Hyphomicrobiales</taxon>
        <taxon>Stappiaceae</taxon>
        <taxon>Roseibium</taxon>
    </lineage>
</organism>
<keyword evidence="5" id="KW-0472">Membrane</keyword>
<evidence type="ECO:0000313" key="7">
    <source>
        <dbReference type="EMBL" id="CTQ66746.1"/>
    </source>
</evidence>
<dbReference type="InterPro" id="IPR011626">
    <property type="entry name" value="Alpha-macroglobulin_TED"/>
</dbReference>
<dbReference type="InterPro" id="IPR047565">
    <property type="entry name" value="Alpha-macroglob_thiol-ester_cl"/>
</dbReference>
<evidence type="ECO:0000256" key="4">
    <source>
        <dbReference type="ARBA" id="ARBA00023157"/>
    </source>
</evidence>
<reference evidence="8" key="1">
    <citation type="submission" date="2015-07" db="EMBL/GenBank/DDBJ databases">
        <authorList>
            <person name="Rodrigo-Torres Lidia"/>
            <person name="Arahal R.David."/>
        </authorList>
    </citation>
    <scope>NUCLEOTIDE SEQUENCE [LARGE SCALE GENOMIC DNA]</scope>
    <source>
        <strain evidence="8">CECT 5112</strain>
    </source>
</reference>
<evidence type="ECO:0000256" key="5">
    <source>
        <dbReference type="SAM" id="Phobius"/>
    </source>
</evidence>
<keyword evidence="5" id="KW-1133">Transmembrane helix</keyword>
<sequence>MWHVSNNYSQNQLDRSVFRFSLLVAGALLAGGFALGGFTESAHAQDRRIVTIEDADFFGGDYQTVKDVDLEGCKTACLSDSQCQAFTYNTSAGWCFLKSSAGQMQSFAGAVAGRVVEIQQSTFATTGERKAELDFLSRETLEAAETYLQRIEETVRPNSTDADEIRRNGSNALANNNNALAEADFLQLIALDPTRFDPWVQLSTALILQDPSDWQERETKRKNLVSAAVNAYLRAGAPEEQAFALEYLGRGLSLRQDYKAAIKSLRASLALEERGSVRRRYDKLMAEHGFRIVDHQVDSDSATPRICLVFSQKLPVGEDLSPYVSVQGDGTVSIETDGSQVCAEGVRHGARYQLTARSGLPAADGEVLEKSSDLSIYVRDRSPSVNFLGRSYVLPAGGDPTIPIVSVNTNEVEATIYRIGDRSVADVLRDNRFLRQLGSYQAGQIEEDLGEKVWSGVVETGNELNQDITTAIPLSETGLEMKPGIYAMTARSKLDVKNQWGPLATQWFLVSDLGLTAMSGTDGIAANIRSLSSADALTGVSVRLMAVNNEILGTSETDADGFARFAAGLTLGRGGNAPGILVAETAEGDYGFLDLRKPAFDLSDRGVDGRPAPGPLDVFAWSDRGIYKAGETVHAQALLRTAKAEAQVGLPLTFIVRRPDGVEHARYTLQDGGIGGYVQDIDLSPTAQQGIWSWQVLLDPDGEALADKTFLVEDYQPERVDFTLETASETFSRSAPLDVSLSAKFLYGSPASGQTLEGDVIARPVRTMEAYPGYRFGIEDSDAYSERTRLPSGLRTDDQGALTFSADLPELPETTGLYDAEIVARLVETGGRYVERTLDLPVALDGPRIGIRPAFDGGVDEGGPADFTVVAIGETGERIAATGLNWTLSKVDRRYQWYRLDGRWSYEPTTSTRRISTGTLDVSEAQPASLSLPVEWGEYRLDIEGSGALQTATRVVFQAGWYTANATSDTPDYLDVGLDKENYRPGETAKLRLKPQMAGTAVINVVSGGLLSTRTVDVSGEETEVDIPVEEAWGAGAYITASLYRPMDVDQAQMPSRAMGLSWLQVDPGDRDLEVVMDLPSMIRPQTRLDVPVQLANLAAGEEAHITVAAVDVGILNLTAYETPAPEKWYFGQRRLGSDIRDLYGQLIDRMSGARGKVRSGGDGMGMRLDAPPPDDEPVALFSGLVKVDENGEAVVSFDVPDFNGALRVITVAWSKSGVGHGEQEIEVRAPVVMTASTPAFLAPGDSSRLVLEIDPVDAPSGAYDLELTASNGLSLEDGASVPRVLDLETGKQTQVILPMAAGDALGSAEIVASLTGPDAQTIVKRLNLDIKDTQPEVLRSYAFDLAPGNKLEVDAASFEDLRGDSVKVTLTAGGAARIDVAGLLAALDRYPYGCTEQTTSRALPLLYLSDVAEAAGLGGDNEIRERVIKAIAAVLANQSSGGSFGLWNSYGSGGTWLDAYVADFLTRAREKGYQVPDLAYTSALDNLENRLAYASDFESGGEDIAYALYVLARNGRASMGDLRYYLDAKLQNFATPLAKAQLAAGLALYGEDERAATGFGAALDALDRTASSTYREDFGSKLRDAAGVTDYVVSASVSEQLNTRAVSELTSVDGTARSRSTQDMAWLLLAANALNESAEEARLSVDGVETPGRLAWTLGFDELKSGQVDVRNAGEKQTEVLMSIAGQALSPEPAGGKDYAVERNLYDLDGNVIDPSAVPVNTRIAVVLTVRPLSDQPGRLMVVDRLPAGLSIDNPRLVRSGDLGGLAFLSTIDQPDYSAFYSDRFEVSVDESNWGNRELTFAYLARAATPGTFTHPPASVEDMYRPDRRAITETAQFVVLGPTR</sequence>
<dbReference type="InterPro" id="IPR008930">
    <property type="entry name" value="Terpenoid_cyclase/PrenylTrfase"/>
</dbReference>
<evidence type="ECO:0000256" key="1">
    <source>
        <dbReference type="ARBA" id="ARBA00010556"/>
    </source>
</evidence>
<keyword evidence="8" id="KW-1185">Reference proteome</keyword>
<dbReference type="InterPro" id="IPR041246">
    <property type="entry name" value="Bact_MG10"/>
</dbReference>
<dbReference type="SMART" id="SM00223">
    <property type="entry name" value="APPLE"/>
    <property type="match status" value="1"/>
</dbReference>
<dbReference type="SMART" id="SM01419">
    <property type="entry name" value="Thiol-ester_cl"/>
    <property type="match status" value="1"/>
</dbReference>
<dbReference type="SMART" id="SM01359">
    <property type="entry name" value="A2M_N_2"/>
    <property type="match status" value="1"/>
</dbReference>
<dbReference type="InterPro" id="IPR049120">
    <property type="entry name" value="A2M_bMG2"/>
</dbReference>
<dbReference type="InterPro" id="IPR051802">
    <property type="entry name" value="YfhM-like"/>
</dbReference>
<dbReference type="SUPFAM" id="SSF57414">
    <property type="entry name" value="Hairpin loop containing domain-like"/>
    <property type="match status" value="1"/>
</dbReference>
<dbReference type="Gene3D" id="2.60.40.1930">
    <property type="match status" value="1"/>
</dbReference>
<dbReference type="SMART" id="SM01360">
    <property type="entry name" value="A2M"/>
    <property type="match status" value="1"/>
</dbReference>
<dbReference type="InterPro" id="IPR026284">
    <property type="entry name" value="A2MG_proteobact"/>
</dbReference>
<comment type="similarity">
    <text evidence="1">Belongs to the protease inhibitor I39 (alpha-2-macroglobulin) family. Bacterial alpha-2-macroglobulin subfamily.</text>
</comment>
<evidence type="ECO:0000313" key="8">
    <source>
        <dbReference type="Proteomes" id="UP000053235"/>
    </source>
</evidence>
<dbReference type="InterPro" id="IPR041203">
    <property type="entry name" value="Bact_A2M_MG5"/>
</dbReference>
<accession>A0A0M6ZWY2</accession>
<dbReference type="Pfam" id="PF07678">
    <property type="entry name" value="TED_complement"/>
    <property type="match status" value="1"/>
</dbReference>
<keyword evidence="4" id="KW-1015">Disulfide bond</keyword>
<keyword evidence="5" id="KW-0812">Transmembrane</keyword>
<dbReference type="Pfam" id="PF11974">
    <property type="entry name" value="bMG3"/>
    <property type="match status" value="1"/>
</dbReference>
<dbReference type="PANTHER" id="PTHR40094">
    <property type="entry name" value="ALPHA-2-MACROGLOBULIN HOMOLOG"/>
    <property type="match status" value="1"/>
</dbReference>
<dbReference type="Pfam" id="PF17962">
    <property type="entry name" value="bMG6"/>
    <property type="match status" value="1"/>
</dbReference>
<name>A0A0M6ZWY2_9HYPH</name>
<dbReference type="Pfam" id="PF17973">
    <property type="entry name" value="bMG10"/>
    <property type="match status" value="1"/>
</dbReference>
<dbReference type="STRING" id="388408.LAX5112_01077"/>
<dbReference type="InterPro" id="IPR001599">
    <property type="entry name" value="Macroglobln_a2"/>
</dbReference>
<feature type="domain" description="Apple" evidence="6">
    <location>
        <begin position="44"/>
        <end position="123"/>
    </location>
</feature>
<dbReference type="CDD" id="cd02891">
    <property type="entry name" value="A2M_like"/>
    <property type="match status" value="1"/>
</dbReference>
<evidence type="ECO:0000256" key="3">
    <source>
        <dbReference type="ARBA" id="ARBA00022737"/>
    </source>
</evidence>
<dbReference type="Pfam" id="PF01835">
    <property type="entry name" value="MG2"/>
    <property type="match status" value="1"/>
</dbReference>
<dbReference type="Proteomes" id="UP000053235">
    <property type="component" value="Unassembled WGS sequence"/>
</dbReference>
<dbReference type="GO" id="GO:0004866">
    <property type="term" value="F:endopeptidase inhibitor activity"/>
    <property type="evidence" value="ECO:0007669"/>
    <property type="project" value="InterPro"/>
</dbReference>
<keyword evidence="3" id="KW-0677">Repeat</keyword>
<dbReference type="InterPro" id="IPR041462">
    <property type="entry name" value="Bact_A2M_MG6"/>
</dbReference>
<dbReference type="PIRSF" id="PIRSF038980">
    <property type="entry name" value="A2M_bac"/>
    <property type="match status" value="1"/>
</dbReference>
<dbReference type="Pfam" id="PF21142">
    <property type="entry name" value="A2M_bMG2"/>
    <property type="match status" value="1"/>
</dbReference>
<dbReference type="InterPro" id="IPR002890">
    <property type="entry name" value="MG2"/>
</dbReference>
<protein>
    <recommendedName>
        <fullName evidence="6">Apple domain-containing protein</fullName>
    </recommendedName>
</protein>
<dbReference type="Pfam" id="PF17972">
    <property type="entry name" value="bMG5"/>
    <property type="match status" value="1"/>
</dbReference>
<dbReference type="InterPro" id="IPR021868">
    <property type="entry name" value="Alpha_2_Macroglob_MG3"/>
</dbReference>
<dbReference type="SUPFAM" id="SSF48239">
    <property type="entry name" value="Terpenoid cyclases/Protein prenyltransferases"/>
    <property type="match status" value="1"/>
</dbReference>
<dbReference type="GO" id="GO:0005615">
    <property type="term" value="C:extracellular space"/>
    <property type="evidence" value="ECO:0007669"/>
    <property type="project" value="InterPro"/>
</dbReference>
<dbReference type="PANTHER" id="PTHR40094:SF1">
    <property type="entry name" value="UBIQUITIN DOMAIN-CONTAINING PROTEIN"/>
    <property type="match status" value="1"/>
</dbReference>
<dbReference type="Gene3D" id="1.50.10.20">
    <property type="match status" value="1"/>
</dbReference>
<proteinExistence type="inferred from homology"/>
<dbReference type="GO" id="GO:0006508">
    <property type="term" value="P:proteolysis"/>
    <property type="evidence" value="ECO:0007669"/>
    <property type="project" value="InterPro"/>
</dbReference>
<dbReference type="InterPro" id="IPR000177">
    <property type="entry name" value="Apple"/>
</dbReference>